<dbReference type="Proteomes" id="UP000636479">
    <property type="component" value="Unassembled WGS sequence"/>
</dbReference>
<evidence type="ECO:0000256" key="2">
    <source>
        <dbReference type="SAM" id="Phobius"/>
    </source>
</evidence>
<feature type="transmembrane region" description="Helical" evidence="2">
    <location>
        <begin position="168"/>
        <end position="188"/>
    </location>
</feature>
<dbReference type="PANTHER" id="PTHR40465:SF1">
    <property type="entry name" value="DUF6534 DOMAIN-CONTAINING PROTEIN"/>
    <property type="match status" value="1"/>
</dbReference>
<feature type="region of interest" description="Disordered" evidence="1">
    <location>
        <begin position="279"/>
        <end position="307"/>
    </location>
</feature>
<protein>
    <recommendedName>
        <fullName evidence="3">DUF6534 domain-containing protein</fullName>
    </recommendedName>
</protein>
<proteinExistence type="predicted"/>
<name>A0A8H6VUR4_9AGAR</name>
<feature type="transmembrane region" description="Helical" evidence="2">
    <location>
        <begin position="97"/>
        <end position="117"/>
    </location>
</feature>
<dbReference type="InterPro" id="IPR045339">
    <property type="entry name" value="DUF6534"/>
</dbReference>
<dbReference type="OrthoDB" id="3203775at2759"/>
<feature type="compositionally biased region" description="Basic and acidic residues" evidence="1">
    <location>
        <begin position="292"/>
        <end position="305"/>
    </location>
</feature>
<organism evidence="4 5">
    <name type="scientific">Mycena indigotica</name>
    <dbReference type="NCBI Taxonomy" id="2126181"/>
    <lineage>
        <taxon>Eukaryota</taxon>
        <taxon>Fungi</taxon>
        <taxon>Dikarya</taxon>
        <taxon>Basidiomycota</taxon>
        <taxon>Agaricomycotina</taxon>
        <taxon>Agaricomycetes</taxon>
        <taxon>Agaricomycetidae</taxon>
        <taxon>Agaricales</taxon>
        <taxon>Marasmiineae</taxon>
        <taxon>Mycenaceae</taxon>
        <taxon>Mycena</taxon>
    </lineage>
</organism>
<feature type="transmembrane region" description="Helical" evidence="2">
    <location>
        <begin position="12"/>
        <end position="38"/>
    </location>
</feature>
<feature type="transmembrane region" description="Helical" evidence="2">
    <location>
        <begin position="126"/>
        <end position="148"/>
    </location>
</feature>
<dbReference type="GeneID" id="59353045"/>
<feature type="transmembrane region" description="Helical" evidence="2">
    <location>
        <begin position="50"/>
        <end position="77"/>
    </location>
</feature>
<dbReference type="EMBL" id="JACAZF010000018">
    <property type="protein sequence ID" value="KAF7288969.1"/>
    <property type="molecule type" value="Genomic_DNA"/>
</dbReference>
<feature type="transmembrane region" description="Helical" evidence="2">
    <location>
        <begin position="238"/>
        <end position="257"/>
    </location>
</feature>
<gene>
    <name evidence="4" type="ORF">MIND_01413500</name>
</gene>
<dbReference type="Pfam" id="PF20152">
    <property type="entry name" value="DUF6534"/>
    <property type="match status" value="1"/>
</dbReference>
<keyword evidence="5" id="KW-1185">Reference proteome</keyword>
<dbReference type="AlphaFoldDB" id="A0A8H6VUR4"/>
<keyword evidence="2" id="KW-1133">Transmembrane helix</keyword>
<keyword evidence="2" id="KW-0812">Transmembrane</keyword>
<reference evidence="4" key="1">
    <citation type="submission" date="2020-05" db="EMBL/GenBank/DDBJ databases">
        <title>Mycena genomes resolve the evolution of fungal bioluminescence.</title>
        <authorList>
            <person name="Tsai I.J."/>
        </authorList>
    </citation>
    <scope>NUCLEOTIDE SEQUENCE</scope>
    <source>
        <strain evidence="4">171206Taipei</strain>
    </source>
</reference>
<comment type="caution">
    <text evidence="4">The sequence shown here is derived from an EMBL/GenBank/DDBJ whole genome shotgun (WGS) entry which is preliminary data.</text>
</comment>
<evidence type="ECO:0000313" key="4">
    <source>
        <dbReference type="EMBL" id="KAF7288969.1"/>
    </source>
</evidence>
<sequence length="348" mass="37897">MASVAASLQNIFAPVLVGTWLCFMAYTLELVLAFQYFSNKHLRSPGANTTIVWWIVVFQLFVDTLGAMGAAAYAYLFLVSHWGDLAFMTQTTNPWPSAIYCFTSGFSGLTVQLYLIWRYSILSKNYVVCGILALGTIVAFGGALGAGVTAITHTHPTESLQKHIRPISMVWFIGSAVTDIAIATALVFKLQTFKSTFKRTRSVIHRLIVIAIQTGSATSVVASLVLITFLVWPNTTIPFAPGFVLGRLYGCTLLFNLTTRRMGDIGNSSERSDDHLSFPASLVAGTGTSGAPRDRSGREGDRPTRLDTLGGIHVHQIVQVDKGRLDAQDMDARDDVSVGDRKKRPGVI</sequence>
<evidence type="ECO:0000256" key="1">
    <source>
        <dbReference type="SAM" id="MobiDB-lite"/>
    </source>
</evidence>
<dbReference type="PANTHER" id="PTHR40465">
    <property type="entry name" value="CHROMOSOME 1, WHOLE GENOME SHOTGUN SEQUENCE"/>
    <property type="match status" value="1"/>
</dbReference>
<feature type="domain" description="DUF6534" evidence="3">
    <location>
        <begin position="175"/>
        <end position="261"/>
    </location>
</feature>
<feature type="transmembrane region" description="Helical" evidence="2">
    <location>
        <begin position="208"/>
        <end position="232"/>
    </location>
</feature>
<accession>A0A8H6VUR4</accession>
<dbReference type="RefSeq" id="XP_037213121.1">
    <property type="nucleotide sequence ID" value="XM_037370529.1"/>
</dbReference>
<evidence type="ECO:0000259" key="3">
    <source>
        <dbReference type="Pfam" id="PF20152"/>
    </source>
</evidence>
<evidence type="ECO:0000313" key="5">
    <source>
        <dbReference type="Proteomes" id="UP000636479"/>
    </source>
</evidence>
<keyword evidence="2" id="KW-0472">Membrane</keyword>